<name>A0AAD4KP01_9EURO</name>
<evidence type="ECO:0000313" key="4">
    <source>
        <dbReference type="Proteomes" id="UP001201262"/>
    </source>
</evidence>
<feature type="transmembrane region" description="Helical" evidence="1">
    <location>
        <begin position="176"/>
        <end position="195"/>
    </location>
</feature>
<evidence type="ECO:0000313" key="3">
    <source>
        <dbReference type="EMBL" id="KAH8696219.1"/>
    </source>
</evidence>
<dbReference type="Proteomes" id="UP001201262">
    <property type="component" value="Unassembled WGS sequence"/>
</dbReference>
<dbReference type="GeneID" id="70250808"/>
<dbReference type="EMBL" id="JAJTJA010000007">
    <property type="protein sequence ID" value="KAH8696219.1"/>
    <property type="molecule type" value="Genomic_DNA"/>
</dbReference>
<keyword evidence="4" id="KW-1185">Reference proteome</keyword>
<evidence type="ECO:0008006" key="5">
    <source>
        <dbReference type="Google" id="ProtNLM"/>
    </source>
</evidence>
<comment type="caution">
    <text evidence="3">The sequence shown here is derived from an EMBL/GenBank/DDBJ whole genome shotgun (WGS) entry which is preliminary data.</text>
</comment>
<dbReference type="AlphaFoldDB" id="A0AAD4KP01"/>
<evidence type="ECO:0000256" key="1">
    <source>
        <dbReference type="SAM" id="Phobius"/>
    </source>
</evidence>
<sequence length="196" mass="20591">MKSLTITLLALSTVVHGIEVTTNTNVLYPLKLNPSNQQQRDSCSSGSQSITQVTLGQTYEVCCPGTAESIGDIQYCCVGGNTHDNKKRDEKRDLCFPFCFSSGSDSTTTTSSCITKVPVTAADYSDRVSSTTATTTSVMTTATATATATTELNATVTTSRSTSSGQGGAAQMVNTVPFLVGMGLIVMMNGILLLVW</sequence>
<keyword evidence="2" id="KW-0732">Signal</keyword>
<gene>
    <name evidence="3" type="ORF">BGW36DRAFT_428239</name>
</gene>
<keyword evidence="1" id="KW-0812">Transmembrane</keyword>
<accession>A0AAD4KP01</accession>
<keyword evidence="1" id="KW-1133">Transmembrane helix</keyword>
<dbReference type="RefSeq" id="XP_046071157.1">
    <property type="nucleotide sequence ID" value="XM_046220521.1"/>
</dbReference>
<organism evidence="3 4">
    <name type="scientific">Talaromyces proteolyticus</name>
    <dbReference type="NCBI Taxonomy" id="1131652"/>
    <lineage>
        <taxon>Eukaryota</taxon>
        <taxon>Fungi</taxon>
        <taxon>Dikarya</taxon>
        <taxon>Ascomycota</taxon>
        <taxon>Pezizomycotina</taxon>
        <taxon>Eurotiomycetes</taxon>
        <taxon>Eurotiomycetidae</taxon>
        <taxon>Eurotiales</taxon>
        <taxon>Trichocomaceae</taxon>
        <taxon>Talaromyces</taxon>
        <taxon>Talaromyces sect. Bacilispori</taxon>
    </lineage>
</organism>
<protein>
    <recommendedName>
        <fullName evidence="5">WSC domain-containing protein</fullName>
    </recommendedName>
</protein>
<feature type="signal peptide" evidence="2">
    <location>
        <begin position="1"/>
        <end position="17"/>
    </location>
</feature>
<feature type="chain" id="PRO_5042144916" description="WSC domain-containing protein" evidence="2">
    <location>
        <begin position="18"/>
        <end position="196"/>
    </location>
</feature>
<reference evidence="3" key="1">
    <citation type="submission" date="2021-12" db="EMBL/GenBank/DDBJ databases">
        <title>Convergent genome expansion in fungi linked to evolution of root-endophyte symbiosis.</title>
        <authorList>
            <consortium name="DOE Joint Genome Institute"/>
            <person name="Ke Y.-H."/>
            <person name="Bonito G."/>
            <person name="Liao H.-L."/>
            <person name="Looney B."/>
            <person name="Rojas-Flechas A."/>
            <person name="Nash J."/>
            <person name="Hameed K."/>
            <person name="Schadt C."/>
            <person name="Martin F."/>
            <person name="Crous P.W."/>
            <person name="Miettinen O."/>
            <person name="Magnuson J.K."/>
            <person name="Labbe J."/>
            <person name="Jacobson D."/>
            <person name="Doktycz M.J."/>
            <person name="Veneault-Fourrey C."/>
            <person name="Kuo A."/>
            <person name="Mondo S."/>
            <person name="Calhoun S."/>
            <person name="Riley R."/>
            <person name="Ohm R."/>
            <person name="LaButti K."/>
            <person name="Andreopoulos B."/>
            <person name="Pangilinan J."/>
            <person name="Nolan M."/>
            <person name="Tritt A."/>
            <person name="Clum A."/>
            <person name="Lipzen A."/>
            <person name="Daum C."/>
            <person name="Barry K."/>
            <person name="Grigoriev I.V."/>
            <person name="Vilgalys R."/>
        </authorList>
    </citation>
    <scope>NUCLEOTIDE SEQUENCE</scope>
    <source>
        <strain evidence="3">PMI_201</strain>
    </source>
</reference>
<keyword evidence="1" id="KW-0472">Membrane</keyword>
<proteinExistence type="predicted"/>
<evidence type="ECO:0000256" key="2">
    <source>
        <dbReference type="SAM" id="SignalP"/>
    </source>
</evidence>